<dbReference type="RefSeq" id="WP_379791466.1">
    <property type="nucleotide sequence ID" value="NZ_JBHSQB010000007.1"/>
</dbReference>
<evidence type="ECO:0000313" key="1">
    <source>
        <dbReference type="EMBL" id="MFC6096609.1"/>
    </source>
</evidence>
<proteinExistence type="predicted"/>
<protein>
    <submittedName>
        <fullName evidence="1">DUF4919 domain-containing protein</fullName>
    </submittedName>
</protein>
<dbReference type="Proteomes" id="UP001596287">
    <property type="component" value="Unassembled WGS sequence"/>
</dbReference>
<dbReference type="InterPro" id="IPR032578">
    <property type="entry name" value="DUF4919"/>
</dbReference>
<comment type="caution">
    <text evidence="1">The sequence shown here is derived from an EMBL/GenBank/DDBJ whole genome shotgun (WGS) entry which is preliminary data.</text>
</comment>
<name>A0ABW1PM27_9FLAO</name>
<dbReference type="Pfam" id="PF16266">
    <property type="entry name" value="DUF4919"/>
    <property type="match status" value="1"/>
</dbReference>
<evidence type="ECO:0000313" key="2">
    <source>
        <dbReference type="Proteomes" id="UP001596287"/>
    </source>
</evidence>
<gene>
    <name evidence="1" type="ORF">ACFPVY_08115</name>
</gene>
<reference evidence="2" key="1">
    <citation type="journal article" date="2019" name="Int. J. Syst. Evol. Microbiol.">
        <title>The Global Catalogue of Microorganisms (GCM) 10K type strain sequencing project: providing services to taxonomists for standard genome sequencing and annotation.</title>
        <authorList>
            <consortium name="The Broad Institute Genomics Platform"/>
            <consortium name="The Broad Institute Genome Sequencing Center for Infectious Disease"/>
            <person name="Wu L."/>
            <person name="Ma J."/>
        </authorList>
    </citation>
    <scope>NUCLEOTIDE SEQUENCE [LARGE SCALE GENOMIC DNA]</scope>
    <source>
        <strain evidence="2">CCUG 49679</strain>
    </source>
</reference>
<organism evidence="1 2">
    <name type="scientific">Flavobacterium qiangtangense</name>
    <dbReference type="NCBI Taxonomy" id="1442595"/>
    <lineage>
        <taxon>Bacteria</taxon>
        <taxon>Pseudomonadati</taxon>
        <taxon>Bacteroidota</taxon>
        <taxon>Flavobacteriia</taxon>
        <taxon>Flavobacteriales</taxon>
        <taxon>Flavobacteriaceae</taxon>
        <taxon>Flavobacterium</taxon>
    </lineage>
</organism>
<keyword evidence="2" id="KW-1185">Reference proteome</keyword>
<accession>A0ABW1PM27</accession>
<dbReference type="EMBL" id="JBHSQB010000007">
    <property type="protein sequence ID" value="MFC6096609.1"/>
    <property type="molecule type" value="Genomic_DNA"/>
</dbReference>
<sequence>MRKIQFLLLLFTICFNGYSQENTFESPNYKTIETNIKDKKSEFYYPKLLAKYELSDSTMTLQQKRHLYYGYIFQPKYSPYNPSEASEKLSEVVNKETLSPEDLAEIIKLSNQALKENPLDIRSLNYRLYSLEQQQKFDELKKNLIKLEIIVDALVSSGDGISKETAFYVIDTSHEYDLLAMFGFRFGGEQNLIEHFDYLTVAQNDDNIKGLYFDVSPCLEHLANHK</sequence>